<evidence type="ECO:0000256" key="7">
    <source>
        <dbReference type="RuleBase" id="RU000414"/>
    </source>
</evidence>
<dbReference type="InterPro" id="IPR036324">
    <property type="entry name" value="Mn/Fe_SOD_N_sf"/>
</dbReference>
<keyword evidence="11" id="KW-1185">Reference proteome</keyword>
<dbReference type="AlphaFoldDB" id="A0A451DJ56"/>
<dbReference type="RefSeq" id="WP_072666028.1">
    <property type="nucleotide sequence ID" value="NZ_LR217725.1"/>
</dbReference>
<dbReference type="SUPFAM" id="SSF54719">
    <property type="entry name" value="Fe,Mn superoxide dismutase (SOD), C-terminal domain"/>
    <property type="match status" value="1"/>
</dbReference>
<evidence type="ECO:0000256" key="5">
    <source>
        <dbReference type="ARBA" id="ARBA00049204"/>
    </source>
</evidence>
<dbReference type="GO" id="GO:0004784">
    <property type="term" value="F:superoxide dismutase activity"/>
    <property type="evidence" value="ECO:0007669"/>
    <property type="project" value="UniProtKB-EC"/>
</dbReference>
<comment type="similarity">
    <text evidence="2 7">Belongs to the iron/manganese superoxide dismutase family.</text>
</comment>
<keyword evidence="3 6" id="KW-0479">Metal-binding</keyword>
<dbReference type="KEGG" id="ehd:ERCIPSTX3056_106"/>
<dbReference type="OrthoDB" id="9803125at2"/>
<dbReference type="Proteomes" id="UP000294462">
    <property type="component" value="Chromosome"/>
</dbReference>
<keyword evidence="4 7" id="KW-0560">Oxidoreductase</keyword>
<protein>
    <recommendedName>
        <fullName evidence="7">Superoxide dismutase</fullName>
        <ecNumber evidence="7">1.15.1.1</ecNumber>
    </recommendedName>
</protein>
<gene>
    <name evidence="10" type="primary">sodA</name>
    <name evidence="10" type="ORF">ERCIPSTX3056_106</name>
</gene>
<feature type="binding site" evidence="6">
    <location>
        <position position="81"/>
    </location>
    <ligand>
        <name>Mn(2+)</name>
        <dbReference type="ChEBI" id="CHEBI:29035"/>
    </ligand>
</feature>
<evidence type="ECO:0000256" key="4">
    <source>
        <dbReference type="ARBA" id="ARBA00023002"/>
    </source>
</evidence>
<dbReference type="InterPro" id="IPR019831">
    <property type="entry name" value="Mn/Fe_SOD_N"/>
</dbReference>
<proteinExistence type="inferred from homology"/>
<evidence type="ECO:0000256" key="3">
    <source>
        <dbReference type="ARBA" id="ARBA00022723"/>
    </source>
</evidence>
<feature type="binding site" evidence="6">
    <location>
        <position position="27"/>
    </location>
    <ligand>
        <name>Mn(2+)</name>
        <dbReference type="ChEBI" id="CHEBI:29035"/>
    </ligand>
</feature>
<dbReference type="Pfam" id="PF00081">
    <property type="entry name" value="Sod_Fe_N"/>
    <property type="match status" value="1"/>
</dbReference>
<name>A0A451DJ56_9GAMM</name>
<dbReference type="PIRSF" id="PIRSF000349">
    <property type="entry name" value="SODismutase"/>
    <property type="match status" value="1"/>
</dbReference>
<evidence type="ECO:0000256" key="2">
    <source>
        <dbReference type="ARBA" id="ARBA00008714"/>
    </source>
</evidence>
<feature type="binding site" evidence="6">
    <location>
        <position position="171"/>
    </location>
    <ligand>
        <name>Mn(2+)</name>
        <dbReference type="ChEBI" id="CHEBI:29035"/>
    </ligand>
</feature>
<comment type="catalytic activity">
    <reaction evidence="5 7">
        <text>2 superoxide + 2 H(+) = H2O2 + O2</text>
        <dbReference type="Rhea" id="RHEA:20696"/>
        <dbReference type="ChEBI" id="CHEBI:15378"/>
        <dbReference type="ChEBI" id="CHEBI:15379"/>
        <dbReference type="ChEBI" id="CHEBI:16240"/>
        <dbReference type="ChEBI" id="CHEBI:18421"/>
        <dbReference type="EC" id="1.15.1.1"/>
    </reaction>
</comment>
<comment type="function">
    <text evidence="1">Destroys superoxide anion radicals which are normally produced within the cells and which are toxic to biological systems.</text>
</comment>
<feature type="binding site" evidence="6">
    <location>
        <position position="167"/>
    </location>
    <ligand>
        <name>Mn(2+)</name>
        <dbReference type="ChEBI" id="CHEBI:29035"/>
    </ligand>
</feature>
<comment type="function">
    <text evidence="7">Destroys radicals which are normally produced within the cells and which are toxic to biological systems.</text>
</comment>
<evidence type="ECO:0000259" key="8">
    <source>
        <dbReference type="Pfam" id="PF00081"/>
    </source>
</evidence>
<dbReference type="Gene3D" id="1.10.287.990">
    <property type="entry name" value="Fe,Mn superoxide dismutase (SOD) domain"/>
    <property type="match status" value="1"/>
</dbReference>
<dbReference type="EC" id="1.15.1.1" evidence="7"/>
<evidence type="ECO:0000313" key="10">
    <source>
        <dbReference type="EMBL" id="VFP86669.1"/>
    </source>
</evidence>
<dbReference type="GO" id="GO:0005737">
    <property type="term" value="C:cytoplasm"/>
    <property type="evidence" value="ECO:0007669"/>
    <property type="project" value="TreeGrafter"/>
</dbReference>
<reference evidence="10 11" key="1">
    <citation type="submission" date="2019-02" db="EMBL/GenBank/DDBJ databases">
        <authorList>
            <person name="Manzano-Marin A."/>
            <person name="Manzano-Marin A."/>
        </authorList>
    </citation>
    <scope>NUCLEOTIDE SEQUENCE [LARGE SCALE GENOMIC DNA]</scope>
    <source>
        <strain evidence="10 11">ErCipseudotaxifoliae</strain>
    </source>
</reference>
<dbReference type="FunFam" id="1.10.287.990:FF:000001">
    <property type="entry name" value="Superoxide dismutase"/>
    <property type="match status" value="1"/>
</dbReference>
<dbReference type="EMBL" id="LR217725">
    <property type="protein sequence ID" value="VFP86669.1"/>
    <property type="molecule type" value="Genomic_DNA"/>
</dbReference>
<dbReference type="InterPro" id="IPR019832">
    <property type="entry name" value="Mn/Fe_SOD_C"/>
</dbReference>
<accession>A0A451DJ56</accession>
<dbReference type="Gene3D" id="3.55.40.20">
    <property type="entry name" value="Iron/manganese superoxide dismutase, C-terminal domain"/>
    <property type="match status" value="1"/>
</dbReference>
<dbReference type="Pfam" id="PF02777">
    <property type="entry name" value="Sod_Fe_C"/>
    <property type="match status" value="1"/>
</dbReference>
<dbReference type="SUPFAM" id="SSF46609">
    <property type="entry name" value="Fe,Mn superoxide dismutase (SOD), N-terminal domain"/>
    <property type="match status" value="1"/>
</dbReference>
<dbReference type="InterPro" id="IPR019833">
    <property type="entry name" value="Mn/Fe_SOD_BS"/>
</dbReference>
<evidence type="ECO:0000256" key="1">
    <source>
        <dbReference type="ARBA" id="ARBA00002170"/>
    </source>
</evidence>
<evidence type="ECO:0000313" key="11">
    <source>
        <dbReference type="Proteomes" id="UP000294462"/>
    </source>
</evidence>
<dbReference type="FunFam" id="3.55.40.20:FF:000001">
    <property type="entry name" value="Superoxide dismutase"/>
    <property type="match status" value="1"/>
</dbReference>
<dbReference type="PANTHER" id="PTHR43595">
    <property type="entry name" value="37S RIBOSOMAL PROTEIN S26, MITOCHONDRIAL"/>
    <property type="match status" value="1"/>
</dbReference>
<dbReference type="InterPro" id="IPR036314">
    <property type="entry name" value="SOD_C_sf"/>
</dbReference>
<organism evidence="10 11">
    <name type="scientific">Candidatus Erwinia haradaeae</name>
    <dbReference type="NCBI Taxonomy" id="1922217"/>
    <lineage>
        <taxon>Bacteria</taxon>
        <taxon>Pseudomonadati</taxon>
        <taxon>Pseudomonadota</taxon>
        <taxon>Gammaproteobacteria</taxon>
        <taxon>Enterobacterales</taxon>
        <taxon>Erwiniaceae</taxon>
        <taxon>Erwinia</taxon>
    </lineage>
</organism>
<evidence type="ECO:0000259" key="9">
    <source>
        <dbReference type="Pfam" id="PF02777"/>
    </source>
</evidence>
<feature type="domain" description="Manganese/iron superoxide dismutase N-terminal" evidence="8">
    <location>
        <begin position="2"/>
        <end position="88"/>
    </location>
</feature>
<dbReference type="PRINTS" id="PR01703">
    <property type="entry name" value="MNSODISMTASE"/>
</dbReference>
<feature type="domain" description="Manganese/iron superoxide dismutase C-terminal" evidence="9">
    <location>
        <begin position="95"/>
        <end position="198"/>
    </location>
</feature>
<dbReference type="PROSITE" id="PS00088">
    <property type="entry name" value="SOD_MN"/>
    <property type="match status" value="1"/>
</dbReference>
<dbReference type="PANTHER" id="PTHR43595:SF2">
    <property type="entry name" value="SMALL RIBOSOMAL SUBUNIT PROTEIN MS42"/>
    <property type="match status" value="1"/>
</dbReference>
<sequence length="205" mass="23511">MSYTLPDLPYAYNALEPYFDQTTMFIHHTKHHQTYIDNANLALAGTEFSDTLVEHLISALDQVPDNKKNILRNNAGGHANHSFFWKGLKPNTHLKGDLKKAIENDFGSIDHFKETFERAASSCFGSGWVWLVRKNNKLLVVSTTNQDNPLMGELICGTSGTPILGLDIWEHAYYLKYQNQRMHYVKAFWNIVNWDQASINFVKTM</sequence>
<dbReference type="GO" id="GO:0030145">
    <property type="term" value="F:manganese ion binding"/>
    <property type="evidence" value="ECO:0007669"/>
    <property type="project" value="UniProtKB-ARBA"/>
</dbReference>
<dbReference type="InterPro" id="IPR001189">
    <property type="entry name" value="Mn/Fe_SOD"/>
</dbReference>
<evidence type="ECO:0000256" key="6">
    <source>
        <dbReference type="PIRSR" id="PIRSR000349-1"/>
    </source>
</evidence>